<name>A0A841JRK7_9BACT</name>
<evidence type="ECO:0008006" key="4">
    <source>
        <dbReference type="Google" id="ProtNLM"/>
    </source>
</evidence>
<reference evidence="2 3" key="1">
    <citation type="submission" date="2020-08" db="EMBL/GenBank/DDBJ databases">
        <title>Genomic Encyclopedia of Type Strains, Phase IV (KMG-IV): sequencing the most valuable type-strain genomes for metagenomic binning, comparative biology and taxonomic classification.</title>
        <authorList>
            <person name="Goeker M."/>
        </authorList>
    </citation>
    <scope>NUCLEOTIDE SEQUENCE [LARGE SCALE GENOMIC DNA]</scope>
    <source>
        <strain evidence="2 3">DSM 103733</strain>
    </source>
</reference>
<dbReference type="SUPFAM" id="SSF52172">
    <property type="entry name" value="CheY-like"/>
    <property type="match status" value="1"/>
</dbReference>
<dbReference type="Proteomes" id="UP000538666">
    <property type="component" value="Unassembled WGS sequence"/>
</dbReference>
<accession>A0A841JRK7</accession>
<gene>
    <name evidence="2" type="ORF">HNQ77_001739</name>
</gene>
<evidence type="ECO:0000313" key="3">
    <source>
        <dbReference type="Proteomes" id="UP000538666"/>
    </source>
</evidence>
<proteinExistence type="predicted"/>
<sequence length="206" mass="22670">MSNAPAPSPIRSKTLHPSAFPGPSTRTPFQSRLLLVEPEFDLSASRALLLTASSYSVTTVSSHDSVSKLHRDAGFSLAVLNDTLGPPALRSVAICVRRTWPEARILILRRVESRLEDHLYDETIDYPFRPKALLDALVKLADDPWNQRLRLFGASPGVAWGSEVPLPSSPSKPLESDPTKAEPHDLDPEKEYSPDTPGDEQRGQRA</sequence>
<keyword evidence="3" id="KW-1185">Reference proteome</keyword>
<evidence type="ECO:0000313" key="2">
    <source>
        <dbReference type="EMBL" id="MBB6143790.1"/>
    </source>
</evidence>
<comment type="caution">
    <text evidence="2">The sequence shown here is derived from an EMBL/GenBank/DDBJ whole genome shotgun (WGS) entry which is preliminary data.</text>
</comment>
<feature type="compositionally biased region" description="Basic and acidic residues" evidence="1">
    <location>
        <begin position="174"/>
        <end position="206"/>
    </location>
</feature>
<organism evidence="2 3">
    <name type="scientific">Silvibacterium bohemicum</name>
    <dbReference type="NCBI Taxonomy" id="1577686"/>
    <lineage>
        <taxon>Bacteria</taxon>
        <taxon>Pseudomonadati</taxon>
        <taxon>Acidobacteriota</taxon>
        <taxon>Terriglobia</taxon>
        <taxon>Terriglobales</taxon>
        <taxon>Acidobacteriaceae</taxon>
        <taxon>Silvibacterium</taxon>
    </lineage>
</organism>
<dbReference type="AlphaFoldDB" id="A0A841JRK7"/>
<protein>
    <recommendedName>
        <fullName evidence="4">Response regulatory domain-containing protein</fullName>
    </recommendedName>
</protein>
<dbReference type="EMBL" id="JACHEK010000003">
    <property type="protein sequence ID" value="MBB6143790.1"/>
    <property type="molecule type" value="Genomic_DNA"/>
</dbReference>
<feature type="region of interest" description="Disordered" evidence="1">
    <location>
        <begin position="162"/>
        <end position="206"/>
    </location>
</feature>
<feature type="compositionally biased region" description="Low complexity" evidence="1">
    <location>
        <begin position="162"/>
        <end position="173"/>
    </location>
</feature>
<dbReference type="InterPro" id="IPR011006">
    <property type="entry name" value="CheY-like_superfamily"/>
</dbReference>
<feature type="region of interest" description="Disordered" evidence="1">
    <location>
        <begin position="1"/>
        <end position="24"/>
    </location>
</feature>
<evidence type="ECO:0000256" key="1">
    <source>
        <dbReference type="SAM" id="MobiDB-lite"/>
    </source>
</evidence>